<dbReference type="OrthoDB" id="5985737at2759"/>
<reference evidence="1 2" key="1">
    <citation type="submission" date="2020-06" db="EMBL/GenBank/DDBJ databases">
        <authorList>
            <person name="Li R."/>
            <person name="Bekaert M."/>
        </authorList>
    </citation>
    <scope>NUCLEOTIDE SEQUENCE [LARGE SCALE GENOMIC DNA]</scope>
    <source>
        <strain evidence="2">wild</strain>
    </source>
</reference>
<gene>
    <name evidence="1" type="ORF">MCOR_2786</name>
</gene>
<protein>
    <submittedName>
        <fullName evidence="1">Uncharacterized protein</fullName>
    </submittedName>
</protein>
<dbReference type="InterPro" id="IPR008042">
    <property type="entry name" value="Retrotrans_Pao"/>
</dbReference>
<name>A0A6J8A2E2_MYTCO</name>
<proteinExistence type="predicted"/>
<dbReference type="PANTHER" id="PTHR22955:SF66">
    <property type="entry name" value="INTEGRASE CATALYTIC DOMAIN-CONTAINING PROTEIN"/>
    <property type="match status" value="1"/>
</dbReference>
<dbReference type="AlphaFoldDB" id="A0A6J8A2E2"/>
<dbReference type="EMBL" id="CACVKT020000551">
    <property type="protein sequence ID" value="CAC5360234.1"/>
    <property type="molecule type" value="Genomic_DNA"/>
</dbReference>
<organism evidence="1 2">
    <name type="scientific">Mytilus coruscus</name>
    <name type="common">Sea mussel</name>
    <dbReference type="NCBI Taxonomy" id="42192"/>
    <lineage>
        <taxon>Eukaryota</taxon>
        <taxon>Metazoa</taxon>
        <taxon>Spiralia</taxon>
        <taxon>Lophotrochozoa</taxon>
        <taxon>Mollusca</taxon>
        <taxon>Bivalvia</taxon>
        <taxon>Autobranchia</taxon>
        <taxon>Pteriomorphia</taxon>
        <taxon>Mytilida</taxon>
        <taxon>Mytiloidea</taxon>
        <taxon>Mytilidae</taxon>
        <taxon>Mytilinae</taxon>
        <taxon>Mytilus</taxon>
    </lineage>
</organism>
<accession>A0A6J8A2E2</accession>
<dbReference type="PANTHER" id="PTHR22955">
    <property type="entry name" value="RETROTRANSPOSON"/>
    <property type="match status" value="1"/>
</dbReference>
<keyword evidence="2" id="KW-1185">Reference proteome</keyword>
<dbReference type="Pfam" id="PF05380">
    <property type="entry name" value="Peptidase_A17"/>
    <property type="match status" value="1"/>
</dbReference>
<dbReference type="Proteomes" id="UP000507470">
    <property type="component" value="Unassembled WGS sequence"/>
</dbReference>
<evidence type="ECO:0000313" key="1">
    <source>
        <dbReference type="EMBL" id="CAC5360234.1"/>
    </source>
</evidence>
<sequence length="297" mass="34295">MIWQPRDDMFTFQAKIDFSSRRRDGSSVAYGACAYIRWQTGPETYEAKLFIAKNRIAPTKQLSIPRLELCGTTIASRFREKIVREMEFYFIRIIHIVNSTIVRAQIQRESYEIGTFVATRIQSKTEPSDWWRVRGEQNSANMTTRATAPHALGLESVWWMGPDFLCLPIERLPIRQDYTESNQLPDAVGITVSFEHEEKDSDIVPELSDIDLNRFSNVRKMLHVTSIILAIAKRRYFKGTANNTCNISTENVQLAEKVWLKKIHNSPPEDFLVRFRRLGVDKNQDCIITEGQKSKSG</sequence>
<evidence type="ECO:0000313" key="2">
    <source>
        <dbReference type="Proteomes" id="UP000507470"/>
    </source>
</evidence>